<dbReference type="EMBL" id="NIQC01000020">
    <property type="protein sequence ID" value="OWZ83355.1"/>
    <property type="molecule type" value="Genomic_DNA"/>
</dbReference>
<dbReference type="Proteomes" id="UP000214588">
    <property type="component" value="Unassembled WGS sequence"/>
</dbReference>
<dbReference type="RefSeq" id="WP_089023953.1">
    <property type="nucleotide sequence ID" value="NZ_NIQC01000020.1"/>
</dbReference>
<accession>A0A226BWL7</accession>
<reference evidence="1 2" key="1">
    <citation type="submission" date="2017-06" db="EMBL/GenBank/DDBJ databases">
        <title>Draft Genome Sequence of Natranaerobius trueperi halophilic, alkalithermophilic bacteria from soda lakes.</title>
        <authorList>
            <person name="Zhao B."/>
        </authorList>
    </citation>
    <scope>NUCLEOTIDE SEQUENCE [LARGE SCALE GENOMIC DNA]</scope>
    <source>
        <strain evidence="1 2">DSM 18760</strain>
    </source>
</reference>
<sequence>MDIKKMKQEIKDHFPNLTSKEVEENLKTAGIDEVEQTERLNSSEVVEVQYHTEQYKYSFNYDDEFEYLSYEISGVA</sequence>
<gene>
    <name evidence="1" type="ORF">CDO51_09045</name>
</gene>
<organism evidence="1 2">
    <name type="scientific">Natranaerobius trueperi</name>
    <dbReference type="NCBI Taxonomy" id="759412"/>
    <lineage>
        <taxon>Bacteria</taxon>
        <taxon>Bacillati</taxon>
        <taxon>Bacillota</taxon>
        <taxon>Clostridia</taxon>
        <taxon>Natranaerobiales</taxon>
        <taxon>Natranaerobiaceae</taxon>
        <taxon>Natranaerobius</taxon>
    </lineage>
</organism>
<comment type="caution">
    <text evidence="1">The sequence shown here is derived from an EMBL/GenBank/DDBJ whole genome shotgun (WGS) entry which is preliminary data.</text>
</comment>
<name>A0A226BWL7_9FIRM</name>
<dbReference type="AlphaFoldDB" id="A0A226BWL7"/>
<protein>
    <submittedName>
        <fullName evidence="1">Uncharacterized protein</fullName>
    </submittedName>
</protein>
<keyword evidence="2" id="KW-1185">Reference proteome</keyword>
<evidence type="ECO:0000313" key="1">
    <source>
        <dbReference type="EMBL" id="OWZ83355.1"/>
    </source>
</evidence>
<proteinExistence type="predicted"/>
<evidence type="ECO:0000313" key="2">
    <source>
        <dbReference type="Proteomes" id="UP000214588"/>
    </source>
</evidence>